<comment type="caution">
    <text evidence="1">The sequence shown here is derived from an EMBL/GenBank/DDBJ whole genome shotgun (WGS) entry which is preliminary data.</text>
</comment>
<keyword evidence="2" id="KW-1185">Reference proteome</keyword>
<name>A0A3N0CF36_9ACTN</name>
<organism evidence="1 2">
    <name type="scientific">Nocardioides marmoriginsengisoli</name>
    <dbReference type="NCBI Taxonomy" id="661483"/>
    <lineage>
        <taxon>Bacteria</taxon>
        <taxon>Bacillati</taxon>
        <taxon>Actinomycetota</taxon>
        <taxon>Actinomycetes</taxon>
        <taxon>Propionibacteriales</taxon>
        <taxon>Nocardioidaceae</taxon>
        <taxon>Nocardioides</taxon>
    </lineage>
</organism>
<reference evidence="1 2" key="1">
    <citation type="submission" date="2018-11" db="EMBL/GenBank/DDBJ databases">
        <authorList>
            <person name="Li F."/>
        </authorList>
    </citation>
    <scope>NUCLEOTIDE SEQUENCE [LARGE SCALE GENOMIC DNA]</scope>
    <source>
        <strain evidence="1 2">Gsoil 097</strain>
    </source>
</reference>
<dbReference type="OrthoDB" id="5148046at2"/>
<evidence type="ECO:0000313" key="1">
    <source>
        <dbReference type="EMBL" id="RNL62070.1"/>
    </source>
</evidence>
<dbReference type="Proteomes" id="UP000267128">
    <property type="component" value="Unassembled WGS sequence"/>
</dbReference>
<accession>A0A3N0CF36</accession>
<protein>
    <submittedName>
        <fullName evidence="1">Uncharacterized protein</fullName>
    </submittedName>
</protein>
<evidence type="ECO:0000313" key="2">
    <source>
        <dbReference type="Proteomes" id="UP000267128"/>
    </source>
</evidence>
<dbReference type="EMBL" id="RJSE01000007">
    <property type="protein sequence ID" value="RNL62070.1"/>
    <property type="molecule type" value="Genomic_DNA"/>
</dbReference>
<gene>
    <name evidence="1" type="ORF">EFK50_09615</name>
</gene>
<sequence>MAVLVVAGLGLAGCGDDETVTMPDGTKVSADSDGKSASIKTDEGTITVGKGLPEGFPSDDVPVVDGKVIGGAKGTEGGPYAWSVILQAEGSAEDVFTQISEKLKNAGFSSDEGMQMGSVYTGSFKGEKYEVSVNAAKVADGISVTYLVRDVA</sequence>
<dbReference type="AlphaFoldDB" id="A0A3N0CF36"/>
<dbReference type="RefSeq" id="WP_123227365.1">
    <property type="nucleotide sequence ID" value="NZ_RJSE01000007.1"/>
</dbReference>
<proteinExistence type="predicted"/>